<evidence type="ECO:0000256" key="3">
    <source>
        <dbReference type="HAMAP-Rule" id="MF_00040"/>
    </source>
</evidence>
<reference evidence="5 6" key="1">
    <citation type="submission" date="2019-01" db="EMBL/GenBank/DDBJ databases">
        <authorList>
            <consortium name="Pathogen Informatics"/>
        </authorList>
    </citation>
    <scope>NUCLEOTIDE SEQUENCE [LARGE SCALE GENOMIC DNA]</scope>
    <source>
        <strain evidence="5 6">NCTC10181</strain>
    </source>
</reference>
<dbReference type="KEGG" id="mcit:NCTC10181_00602"/>
<evidence type="ECO:0000313" key="6">
    <source>
        <dbReference type="Proteomes" id="UP000290985"/>
    </source>
</evidence>
<dbReference type="OrthoDB" id="9804006at2"/>
<comment type="subcellular location">
    <subcellularLocation>
        <location evidence="3">Cytoplasm</location>
    </subcellularLocation>
</comment>
<comment type="function">
    <text evidence="3">Responsible for the release of ribosomes from messenger RNA at the termination of protein biosynthesis. May increase the efficiency of translation by recycling ribosomes from one round of translation to another.</text>
</comment>
<organism evidence="5 6">
    <name type="scientific">Mycoplasmopsis citelli</name>
    <dbReference type="NCBI Taxonomy" id="171281"/>
    <lineage>
        <taxon>Bacteria</taxon>
        <taxon>Bacillati</taxon>
        <taxon>Mycoplasmatota</taxon>
        <taxon>Mycoplasmoidales</taxon>
        <taxon>Metamycoplasmataceae</taxon>
        <taxon>Mycoplasmopsis</taxon>
    </lineage>
</organism>
<keyword evidence="2 3" id="KW-0648">Protein biosynthesis</keyword>
<proteinExistence type="inferred from homology"/>
<dbReference type="Proteomes" id="UP000290985">
    <property type="component" value="Chromosome"/>
</dbReference>
<gene>
    <name evidence="3 5" type="primary">frr</name>
    <name evidence="5" type="ORF">NCTC10181_00602</name>
</gene>
<evidence type="ECO:0000256" key="1">
    <source>
        <dbReference type="ARBA" id="ARBA00005912"/>
    </source>
</evidence>
<comment type="similarity">
    <text evidence="1 3">Belongs to the RRF family.</text>
</comment>
<dbReference type="AlphaFoldDB" id="A0A449B2C2"/>
<dbReference type="CDD" id="cd00520">
    <property type="entry name" value="RRF"/>
    <property type="match status" value="1"/>
</dbReference>
<dbReference type="InterPro" id="IPR036191">
    <property type="entry name" value="RRF_sf"/>
</dbReference>
<keyword evidence="6" id="KW-1185">Reference proteome</keyword>
<dbReference type="RefSeq" id="WP_129725548.1">
    <property type="nucleotide sequence ID" value="NZ_CP101807.1"/>
</dbReference>
<keyword evidence="3" id="KW-0963">Cytoplasm</keyword>
<dbReference type="PANTHER" id="PTHR20982">
    <property type="entry name" value="RIBOSOME RECYCLING FACTOR"/>
    <property type="match status" value="1"/>
</dbReference>
<dbReference type="PANTHER" id="PTHR20982:SF3">
    <property type="entry name" value="MITOCHONDRIAL RIBOSOME RECYCLING FACTOR PSEUDO 1"/>
    <property type="match status" value="1"/>
</dbReference>
<dbReference type="HAMAP" id="MF_00040">
    <property type="entry name" value="RRF"/>
    <property type="match status" value="1"/>
</dbReference>
<dbReference type="InterPro" id="IPR023584">
    <property type="entry name" value="Ribosome_recyc_fac_dom"/>
</dbReference>
<dbReference type="NCBIfam" id="TIGR00496">
    <property type="entry name" value="frr"/>
    <property type="match status" value="1"/>
</dbReference>
<feature type="domain" description="Ribosome recycling factor" evidence="4">
    <location>
        <begin position="24"/>
        <end position="181"/>
    </location>
</feature>
<dbReference type="FunFam" id="3.30.1360.40:FF:000001">
    <property type="entry name" value="Ribosome-recycling factor"/>
    <property type="match status" value="1"/>
</dbReference>
<evidence type="ECO:0000313" key="5">
    <source>
        <dbReference type="EMBL" id="VEU74742.1"/>
    </source>
</evidence>
<dbReference type="Pfam" id="PF01765">
    <property type="entry name" value="RRF"/>
    <property type="match status" value="1"/>
</dbReference>
<dbReference type="GO" id="GO:0043023">
    <property type="term" value="F:ribosomal large subunit binding"/>
    <property type="evidence" value="ECO:0007669"/>
    <property type="project" value="TreeGrafter"/>
</dbReference>
<dbReference type="GO" id="GO:0006415">
    <property type="term" value="P:translational termination"/>
    <property type="evidence" value="ECO:0007669"/>
    <property type="project" value="UniProtKB-UniRule"/>
</dbReference>
<evidence type="ECO:0000256" key="2">
    <source>
        <dbReference type="ARBA" id="ARBA00022917"/>
    </source>
</evidence>
<dbReference type="Gene3D" id="1.10.132.20">
    <property type="entry name" value="Ribosome-recycling factor"/>
    <property type="match status" value="1"/>
</dbReference>
<dbReference type="SUPFAM" id="SSF55194">
    <property type="entry name" value="Ribosome recycling factor, RRF"/>
    <property type="match status" value="1"/>
</dbReference>
<dbReference type="InterPro" id="IPR002661">
    <property type="entry name" value="Ribosome_recyc_fac"/>
</dbReference>
<protein>
    <recommendedName>
        <fullName evidence="3">Ribosome-recycling factor</fullName>
        <shortName evidence="3">RRF</shortName>
    </recommendedName>
    <alternativeName>
        <fullName evidence="3">Ribosome-releasing factor</fullName>
    </alternativeName>
</protein>
<name>A0A449B2C2_9BACT</name>
<evidence type="ECO:0000259" key="4">
    <source>
        <dbReference type="Pfam" id="PF01765"/>
    </source>
</evidence>
<dbReference type="GO" id="GO:0005737">
    <property type="term" value="C:cytoplasm"/>
    <property type="evidence" value="ECO:0007669"/>
    <property type="project" value="UniProtKB-SubCell"/>
</dbReference>
<sequence>MEIGLYLLDLEEKCEKAINHYRFEMSKISTGRANPQIVKGIRVDYYGTPTPLEELANISVPEAQQLLIKPYDITSVKEVNKALMNANLGVTPVDEGHQVRLNFPVLTTQRKNEIIKSLGKYSEQAKVGVRNARQEVNKQIKADEELSEDMQKSYLDQVQVFVDKQIDKINALTKEKEEQILKV</sequence>
<dbReference type="Gene3D" id="3.30.1360.40">
    <property type="match status" value="1"/>
</dbReference>
<accession>A0A449B2C2</accession>
<dbReference type="EMBL" id="LR215036">
    <property type="protein sequence ID" value="VEU74742.1"/>
    <property type="molecule type" value="Genomic_DNA"/>
</dbReference>